<dbReference type="CDD" id="cd03057">
    <property type="entry name" value="GST_N_Beta"/>
    <property type="match status" value="1"/>
</dbReference>
<dbReference type="InterPro" id="IPR036249">
    <property type="entry name" value="Thioredoxin-like_sf"/>
</dbReference>
<evidence type="ECO:0000313" key="3">
    <source>
        <dbReference type="EMBL" id="MDA8483278.1"/>
    </source>
</evidence>
<sequence length="213" mass="23933">MKLFIADQTCSEAVQIIANELGLELDLVHFDVWNRTTSNGEDFTQINPLLYVPALQLDTADKDILTETIVITSYLADQFPDAGLVPPQGSLERAKFNQLLTFLATEIAQKHIPLMRKLLTEEGTAWTRDKLVKAYATLDARLADGRTWLTGEQFTVADAYVWGTFWHERSGAEIGHLKHLMAYKARMDERASVQKTIQDEAKVVADHKAMAQA</sequence>
<feature type="domain" description="GST C-terminal" evidence="2">
    <location>
        <begin position="89"/>
        <end position="212"/>
    </location>
</feature>
<dbReference type="PANTHER" id="PTHR44051:SF8">
    <property type="entry name" value="GLUTATHIONE S-TRANSFERASE GSTA"/>
    <property type="match status" value="1"/>
</dbReference>
<proteinExistence type="predicted"/>
<dbReference type="PROSITE" id="PS50405">
    <property type="entry name" value="GST_CTER"/>
    <property type="match status" value="1"/>
</dbReference>
<dbReference type="InterPro" id="IPR004045">
    <property type="entry name" value="Glutathione_S-Trfase_N"/>
</dbReference>
<reference evidence="3 4" key="1">
    <citation type="submission" date="2022-07" db="EMBL/GenBank/DDBJ databases">
        <title>Genome Analysis of Selected Gammaproteobacteria from Nigerian Food snails.</title>
        <authorList>
            <person name="Okafor A.C."/>
        </authorList>
    </citation>
    <scope>NUCLEOTIDE SEQUENCE [LARGE SCALE GENOMIC DNA]</scope>
    <source>
        <strain evidence="3 4">Awg 2</strain>
    </source>
</reference>
<dbReference type="PANTHER" id="PTHR44051">
    <property type="entry name" value="GLUTATHIONE S-TRANSFERASE-RELATED"/>
    <property type="match status" value="1"/>
</dbReference>
<name>A0ABT4Y360_METRE</name>
<dbReference type="SFLD" id="SFLDS00019">
    <property type="entry name" value="Glutathione_Transferase_(cytos"/>
    <property type="match status" value="1"/>
</dbReference>
<gene>
    <name evidence="3" type="ORF">NNO07_09370</name>
</gene>
<evidence type="ECO:0000259" key="1">
    <source>
        <dbReference type="PROSITE" id="PS50404"/>
    </source>
</evidence>
<evidence type="ECO:0000259" key="2">
    <source>
        <dbReference type="PROSITE" id="PS50405"/>
    </source>
</evidence>
<dbReference type="RefSeq" id="WP_271470578.1">
    <property type="nucleotide sequence ID" value="NZ_JANEWF010000006.1"/>
</dbReference>
<feature type="domain" description="GST N-terminal" evidence="1">
    <location>
        <begin position="1"/>
        <end position="83"/>
    </location>
</feature>
<dbReference type="SFLD" id="SFLDG00358">
    <property type="entry name" value="Main_(cytGST)"/>
    <property type="match status" value="1"/>
</dbReference>
<dbReference type="Gene3D" id="3.40.30.10">
    <property type="entry name" value="Glutaredoxin"/>
    <property type="match status" value="1"/>
</dbReference>
<keyword evidence="4" id="KW-1185">Reference proteome</keyword>
<dbReference type="InterPro" id="IPR040079">
    <property type="entry name" value="Glutathione_S-Trfase"/>
</dbReference>
<accession>A0ABT4Y360</accession>
<dbReference type="Pfam" id="PF13409">
    <property type="entry name" value="GST_N_2"/>
    <property type="match status" value="1"/>
</dbReference>
<dbReference type="SFLD" id="SFLDG01150">
    <property type="entry name" value="Main.1:_Beta-like"/>
    <property type="match status" value="1"/>
</dbReference>
<dbReference type="Proteomes" id="UP001211689">
    <property type="component" value="Unassembled WGS sequence"/>
</dbReference>
<dbReference type="SUPFAM" id="SSF52833">
    <property type="entry name" value="Thioredoxin-like"/>
    <property type="match status" value="1"/>
</dbReference>
<dbReference type="EMBL" id="JANEWF010000006">
    <property type="protein sequence ID" value="MDA8483278.1"/>
    <property type="molecule type" value="Genomic_DNA"/>
</dbReference>
<dbReference type="InterPro" id="IPR010987">
    <property type="entry name" value="Glutathione-S-Trfase_C-like"/>
</dbReference>
<dbReference type="PROSITE" id="PS50404">
    <property type="entry name" value="GST_NTER"/>
    <property type="match status" value="1"/>
</dbReference>
<protein>
    <submittedName>
        <fullName evidence="3">Glutathione S-transferase C-terminal domain-containing protein</fullName>
    </submittedName>
</protein>
<dbReference type="Pfam" id="PF13410">
    <property type="entry name" value="GST_C_2"/>
    <property type="match status" value="1"/>
</dbReference>
<dbReference type="SUPFAM" id="SSF47616">
    <property type="entry name" value="GST C-terminal domain-like"/>
    <property type="match status" value="1"/>
</dbReference>
<evidence type="ECO:0000313" key="4">
    <source>
        <dbReference type="Proteomes" id="UP001211689"/>
    </source>
</evidence>
<dbReference type="Gene3D" id="1.20.1050.10">
    <property type="match status" value="1"/>
</dbReference>
<comment type="caution">
    <text evidence="3">The sequence shown here is derived from an EMBL/GenBank/DDBJ whole genome shotgun (WGS) entry which is preliminary data.</text>
</comment>
<dbReference type="InterPro" id="IPR036282">
    <property type="entry name" value="Glutathione-S-Trfase_C_sf"/>
</dbReference>
<organism evidence="3 4">
    <name type="scientific">Metapseudomonas resinovorans</name>
    <name type="common">Pseudomonas resinovorans</name>
    <dbReference type="NCBI Taxonomy" id="53412"/>
    <lineage>
        <taxon>Bacteria</taxon>
        <taxon>Pseudomonadati</taxon>
        <taxon>Pseudomonadota</taxon>
        <taxon>Gammaproteobacteria</taxon>
        <taxon>Pseudomonadales</taxon>
        <taxon>Pseudomonadaceae</taxon>
        <taxon>Metapseudomonas</taxon>
    </lineage>
</organism>